<feature type="compositionally biased region" description="Polar residues" evidence="1">
    <location>
        <begin position="1"/>
        <end position="12"/>
    </location>
</feature>
<sequence>MTSYTPTASMQSCELPLEDRNAGRPPTTRNETLGNGSSGVVGNKGQSEDTTALIPGIVGGTNASSEVPCRSSIDQDSNTDTVALPDECMVILHETVGCDPFWLSIYEAVVGMIVVLFEPLSPHAIASILGPEDISLDDVCQLLVKIQPLLRDYTPNDLQRPVLFRQETIREYFTHDAPSPYRFDPEMQHSYLLRLLINHIHNQLTPSNLPFLGYSTGEWDIFTIPSIPVVPKQGVPDTLWYSCHQLVFHAVGITKEHLKYNRALRDLILSRLRPLLEFTASTGKVFQLDLLTVWDSHLLIVPASKSQDLRVLRKAANSLFAMANCLEEGTCRDDEAVRLSQVSIPMYRKILSCYHDPDIQQELAYAIRQSCICFDSLERSDESLAYAMEAVGVARQLVSSNPHICGYENVLARTLRSATFPVGKLRSLNDAITVAEEGVAIHRRLAMMHKEYEPDLARSLQNLADQYASADQETDAFEAIEEALTINRRWIAEYPGVVAWEHEIGFVLQDLAHIHTTFGHLEKGMQYDREAINLLTRLYATSRTVKHAADLSWSLHTISENYAELGQHEMAVDGLRQAVEIRRELAGVHPREHEPRLSYSLHAYADVLGKLRLFEEALGAIREAIDIDRRRVADSGGLEPQNALAASCYMYGLILGSAERYKEAMIPALEAIALYRKPGAEQRYLGYALRHYAWYLAASGEYDLARRHAQEGIQIFARILSEWVGPIDHVDVVRDRLELAMLHLFNRLCKRRGKRVQVLREEELENSFGILGLGVLFQ</sequence>
<proteinExistence type="predicted"/>
<dbReference type="EMBL" id="ML210230">
    <property type="protein sequence ID" value="TFK22874.1"/>
    <property type="molecule type" value="Genomic_DNA"/>
</dbReference>
<feature type="compositionally biased region" description="Low complexity" evidence="1">
    <location>
        <begin position="34"/>
        <end position="43"/>
    </location>
</feature>
<accession>A0A5C3KR52</accession>
<dbReference type="PANTHER" id="PTHR19959">
    <property type="entry name" value="KINESIN LIGHT CHAIN"/>
    <property type="match status" value="1"/>
</dbReference>
<dbReference type="AlphaFoldDB" id="A0A5C3KR52"/>
<dbReference type="Pfam" id="PF13374">
    <property type="entry name" value="TPR_10"/>
    <property type="match status" value="1"/>
</dbReference>
<dbReference type="InterPro" id="IPR019734">
    <property type="entry name" value="TPR_rpt"/>
</dbReference>
<reference evidence="2 3" key="1">
    <citation type="journal article" date="2019" name="Nat. Ecol. Evol.">
        <title>Megaphylogeny resolves global patterns of mushroom evolution.</title>
        <authorList>
            <person name="Varga T."/>
            <person name="Krizsan K."/>
            <person name="Foldi C."/>
            <person name="Dima B."/>
            <person name="Sanchez-Garcia M."/>
            <person name="Sanchez-Ramirez S."/>
            <person name="Szollosi G.J."/>
            <person name="Szarkandi J.G."/>
            <person name="Papp V."/>
            <person name="Albert L."/>
            <person name="Andreopoulos W."/>
            <person name="Angelini C."/>
            <person name="Antonin V."/>
            <person name="Barry K.W."/>
            <person name="Bougher N.L."/>
            <person name="Buchanan P."/>
            <person name="Buyck B."/>
            <person name="Bense V."/>
            <person name="Catcheside P."/>
            <person name="Chovatia M."/>
            <person name="Cooper J."/>
            <person name="Damon W."/>
            <person name="Desjardin D."/>
            <person name="Finy P."/>
            <person name="Geml J."/>
            <person name="Haridas S."/>
            <person name="Hughes K."/>
            <person name="Justo A."/>
            <person name="Karasinski D."/>
            <person name="Kautmanova I."/>
            <person name="Kiss B."/>
            <person name="Kocsube S."/>
            <person name="Kotiranta H."/>
            <person name="LaButti K.M."/>
            <person name="Lechner B.E."/>
            <person name="Liimatainen K."/>
            <person name="Lipzen A."/>
            <person name="Lukacs Z."/>
            <person name="Mihaltcheva S."/>
            <person name="Morgado L.N."/>
            <person name="Niskanen T."/>
            <person name="Noordeloos M.E."/>
            <person name="Ohm R.A."/>
            <person name="Ortiz-Santana B."/>
            <person name="Ovrebo C."/>
            <person name="Racz N."/>
            <person name="Riley R."/>
            <person name="Savchenko A."/>
            <person name="Shiryaev A."/>
            <person name="Soop K."/>
            <person name="Spirin V."/>
            <person name="Szebenyi C."/>
            <person name="Tomsovsky M."/>
            <person name="Tulloss R.E."/>
            <person name="Uehling J."/>
            <person name="Grigoriev I.V."/>
            <person name="Vagvolgyi C."/>
            <person name="Papp T."/>
            <person name="Martin F.M."/>
            <person name="Miettinen O."/>
            <person name="Hibbett D.S."/>
            <person name="Nagy L.G."/>
        </authorList>
    </citation>
    <scope>NUCLEOTIDE SEQUENCE [LARGE SCALE GENOMIC DNA]</scope>
    <source>
        <strain evidence="2 3">CBS 121175</strain>
    </source>
</reference>
<name>A0A5C3KR52_COPMA</name>
<feature type="region of interest" description="Disordered" evidence="1">
    <location>
        <begin position="1"/>
        <end position="48"/>
    </location>
</feature>
<dbReference type="PANTHER" id="PTHR19959:SF119">
    <property type="entry name" value="FUNGAL LIPASE-LIKE DOMAIN-CONTAINING PROTEIN"/>
    <property type="match status" value="1"/>
</dbReference>
<evidence type="ECO:0008006" key="4">
    <source>
        <dbReference type="Google" id="ProtNLM"/>
    </source>
</evidence>
<evidence type="ECO:0000313" key="2">
    <source>
        <dbReference type="EMBL" id="TFK22874.1"/>
    </source>
</evidence>
<dbReference type="STRING" id="230819.A0A5C3KR52"/>
<dbReference type="Proteomes" id="UP000307440">
    <property type="component" value="Unassembled WGS sequence"/>
</dbReference>
<dbReference type="InterPro" id="IPR011990">
    <property type="entry name" value="TPR-like_helical_dom_sf"/>
</dbReference>
<keyword evidence="3" id="KW-1185">Reference proteome</keyword>
<organism evidence="2 3">
    <name type="scientific">Coprinopsis marcescibilis</name>
    <name type="common">Agaric fungus</name>
    <name type="synonym">Psathyrella marcescibilis</name>
    <dbReference type="NCBI Taxonomy" id="230819"/>
    <lineage>
        <taxon>Eukaryota</taxon>
        <taxon>Fungi</taxon>
        <taxon>Dikarya</taxon>
        <taxon>Basidiomycota</taxon>
        <taxon>Agaricomycotina</taxon>
        <taxon>Agaricomycetes</taxon>
        <taxon>Agaricomycetidae</taxon>
        <taxon>Agaricales</taxon>
        <taxon>Agaricineae</taxon>
        <taxon>Psathyrellaceae</taxon>
        <taxon>Coprinopsis</taxon>
    </lineage>
</organism>
<evidence type="ECO:0000313" key="3">
    <source>
        <dbReference type="Proteomes" id="UP000307440"/>
    </source>
</evidence>
<dbReference type="SUPFAM" id="SSF48452">
    <property type="entry name" value="TPR-like"/>
    <property type="match status" value="2"/>
</dbReference>
<protein>
    <recommendedName>
        <fullName evidence="4">TPR-like protein</fullName>
    </recommendedName>
</protein>
<evidence type="ECO:0000256" key="1">
    <source>
        <dbReference type="SAM" id="MobiDB-lite"/>
    </source>
</evidence>
<dbReference type="SMART" id="SM00028">
    <property type="entry name" value="TPR"/>
    <property type="match status" value="4"/>
</dbReference>
<dbReference type="Gene3D" id="1.25.40.10">
    <property type="entry name" value="Tetratricopeptide repeat domain"/>
    <property type="match status" value="3"/>
</dbReference>
<dbReference type="OrthoDB" id="626167at2759"/>
<gene>
    <name evidence="2" type="ORF">FA15DRAFT_757670</name>
</gene>